<dbReference type="PRINTS" id="PR00392">
    <property type="entry name" value="PROFILIN"/>
</dbReference>
<protein>
    <recommendedName>
        <fullName evidence="6">Profilin</fullName>
    </recommendedName>
</protein>
<comment type="subcellular location">
    <subcellularLocation>
        <location evidence="1">Cytoplasm</location>
        <location evidence="1">Cytoskeleton</location>
    </subcellularLocation>
</comment>
<dbReference type="Gene3D" id="3.30.450.30">
    <property type="entry name" value="Dynein light chain 2a, cytoplasmic"/>
    <property type="match status" value="1"/>
</dbReference>
<organism evidence="7 8">
    <name type="scientific">Polyrhizophydium stewartii</name>
    <dbReference type="NCBI Taxonomy" id="2732419"/>
    <lineage>
        <taxon>Eukaryota</taxon>
        <taxon>Fungi</taxon>
        <taxon>Fungi incertae sedis</taxon>
        <taxon>Chytridiomycota</taxon>
        <taxon>Chytridiomycota incertae sedis</taxon>
        <taxon>Chytridiomycetes</taxon>
        <taxon>Rhizophydiales</taxon>
        <taxon>Rhizophydiales incertae sedis</taxon>
        <taxon>Polyrhizophydium</taxon>
    </lineage>
</organism>
<keyword evidence="5" id="KW-0206">Cytoskeleton</keyword>
<proteinExistence type="inferred from homology"/>
<dbReference type="InterPro" id="IPR048278">
    <property type="entry name" value="PFN"/>
</dbReference>
<evidence type="ECO:0000256" key="4">
    <source>
        <dbReference type="ARBA" id="ARBA00023203"/>
    </source>
</evidence>
<evidence type="ECO:0000256" key="2">
    <source>
        <dbReference type="ARBA" id="ARBA00010058"/>
    </source>
</evidence>
<evidence type="ECO:0000256" key="1">
    <source>
        <dbReference type="ARBA" id="ARBA00004245"/>
    </source>
</evidence>
<keyword evidence="8" id="KW-1185">Reference proteome</keyword>
<keyword evidence="3" id="KW-0963">Cytoplasm</keyword>
<evidence type="ECO:0000313" key="7">
    <source>
        <dbReference type="EMBL" id="KAL2914339.1"/>
    </source>
</evidence>
<dbReference type="Proteomes" id="UP001527925">
    <property type="component" value="Unassembled WGS sequence"/>
</dbReference>
<accession>A0ABR4N4E0</accession>
<dbReference type="InterPro" id="IPR036140">
    <property type="entry name" value="PFN_sf"/>
</dbReference>
<dbReference type="PRINTS" id="PR01640">
    <property type="entry name" value="PROFILINPLNT"/>
</dbReference>
<comment type="caution">
    <text evidence="7">The sequence shown here is derived from an EMBL/GenBank/DDBJ whole genome shotgun (WGS) entry which is preliminary data.</text>
</comment>
<gene>
    <name evidence="7" type="primary">PFY1</name>
    <name evidence="7" type="ORF">HK105_206111</name>
</gene>
<evidence type="ECO:0000313" key="8">
    <source>
        <dbReference type="Proteomes" id="UP001527925"/>
    </source>
</evidence>
<dbReference type="SUPFAM" id="SSF55770">
    <property type="entry name" value="Profilin (actin-binding protein)"/>
    <property type="match status" value="1"/>
</dbReference>
<dbReference type="SMART" id="SM00392">
    <property type="entry name" value="PROF"/>
    <property type="match status" value="1"/>
</dbReference>
<comment type="similarity">
    <text evidence="2 6">Belongs to the profilin family.</text>
</comment>
<sequence length="126" mass="13379">MSWSAYVDTNLIGTGKVTKAAIHGLDGNVWATSKGFSVPVNEAQTIIKAFTDASGIRASGIILGGVKYFALRADDRSIYGKKDKSGLVLVKTKQAVLIAVYEEPIAPGEATKVVEALADYLISVNY</sequence>
<dbReference type="PANTHER" id="PTHR11604">
    <property type="entry name" value="PROFILIN"/>
    <property type="match status" value="1"/>
</dbReference>
<name>A0ABR4N4E0_9FUNG</name>
<keyword evidence="4 6" id="KW-0009">Actin-binding</keyword>
<dbReference type="PANTHER" id="PTHR11604:SF0">
    <property type="entry name" value="PROFILIN"/>
    <property type="match status" value="1"/>
</dbReference>
<dbReference type="CDD" id="cd00148">
    <property type="entry name" value="PROF"/>
    <property type="match status" value="1"/>
</dbReference>
<evidence type="ECO:0000256" key="5">
    <source>
        <dbReference type="ARBA" id="ARBA00023212"/>
    </source>
</evidence>
<evidence type="ECO:0000256" key="6">
    <source>
        <dbReference type="RuleBase" id="RU003909"/>
    </source>
</evidence>
<dbReference type="Pfam" id="PF00235">
    <property type="entry name" value="Profilin"/>
    <property type="match status" value="1"/>
</dbReference>
<evidence type="ECO:0000256" key="3">
    <source>
        <dbReference type="ARBA" id="ARBA00022490"/>
    </source>
</evidence>
<reference evidence="7 8" key="1">
    <citation type="submission" date="2023-09" db="EMBL/GenBank/DDBJ databases">
        <title>Pangenome analysis of Batrachochytrium dendrobatidis and related Chytrids.</title>
        <authorList>
            <person name="Yacoub M.N."/>
            <person name="Stajich J.E."/>
            <person name="James T.Y."/>
        </authorList>
    </citation>
    <scope>NUCLEOTIDE SEQUENCE [LARGE SCALE GENOMIC DNA]</scope>
    <source>
        <strain evidence="7 8">JEL0888</strain>
    </source>
</reference>
<dbReference type="InterPro" id="IPR005455">
    <property type="entry name" value="PFN_euk"/>
</dbReference>
<dbReference type="EMBL" id="JADGIZ020000034">
    <property type="protein sequence ID" value="KAL2914339.1"/>
    <property type="molecule type" value="Genomic_DNA"/>
</dbReference>